<dbReference type="STRING" id="52560.SAMN04488082_10246"/>
<accession>A0A1I3PNJ3</accession>
<dbReference type="AlphaFoldDB" id="A0A1I3PNJ3"/>
<sequence>MARYPLAPLLSVRQYREETAQNLLRQAERMVREAEAALQECEKELERYRIWRLEEEDRRYETIMGQLLSLDDLEAFKAGLGRLRDAELLREEDVAKAEQALVKARQTVADAKNGLNKARRDTARILAHKNIWNEMTRREAERKEDLESEEFRPLPIGTGDDA</sequence>
<name>A0A1I3PNJ3_9BACT</name>
<evidence type="ECO:0000313" key="3">
    <source>
        <dbReference type="EMBL" id="SFJ22596.1"/>
    </source>
</evidence>
<dbReference type="InterPro" id="IPR009929">
    <property type="entry name" value="T3SS_YscO"/>
</dbReference>
<evidence type="ECO:0000256" key="1">
    <source>
        <dbReference type="SAM" id="Coils"/>
    </source>
</evidence>
<gene>
    <name evidence="3" type="ORF">SAMN04488082_10246</name>
</gene>
<protein>
    <submittedName>
        <fullName evidence="3">Type III secretion protein O</fullName>
    </submittedName>
</protein>
<dbReference type="InterPro" id="IPR053716">
    <property type="entry name" value="Flag_assembly_chemotaxis_eff"/>
</dbReference>
<feature type="region of interest" description="Disordered" evidence="2">
    <location>
        <begin position="137"/>
        <end position="162"/>
    </location>
</feature>
<dbReference type="RefSeq" id="WP_092372533.1">
    <property type="nucleotide sequence ID" value="NZ_FORX01000002.1"/>
</dbReference>
<feature type="compositionally biased region" description="Basic and acidic residues" evidence="2">
    <location>
        <begin position="137"/>
        <end position="152"/>
    </location>
</feature>
<keyword evidence="1" id="KW-0175">Coiled coil</keyword>
<feature type="coiled-coil region" evidence="1">
    <location>
        <begin position="17"/>
        <end position="51"/>
    </location>
</feature>
<dbReference type="Gene3D" id="1.10.287.1700">
    <property type="match status" value="1"/>
</dbReference>
<dbReference type="Proteomes" id="UP000198635">
    <property type="component" value="Unassembled WGS sequence"/>
</dbReference>
<dbReference type="EMBL" id="FORX01000002">
    <property type="protein sequence ID" value="SFJ22596.1"/>
    <property type="molecule type" value="Genomic_DNA"/>
</dbReference>
<proteinExistence type="predicted"/>
<feature type="coiled-coil region" evidence="1">
    <location>
        <begin position="94"/>
        <end position="121"/>
    </location>
</feature>
<dbReference type="Pfam" id="PF07321">
    <property type="entry name" value="YscO"/>
    <property type="match status" value="1"/>
</dbReference>
<evidence type="ECO:0000313" key="4">
    <source>
        <dbReference type="Proteomes" id="UP000198635"/>
    </source>
</evidence>
<reference evidence="4" key="1">
    <citation type="submission" date="2016-10" db="EMBL/GenBank/DDBJ databases">
        <authorList>
            <person name="Varghese N."/>
            <person name="Submissions S."/>
        </authorList>
    </citation>
    <scope>NUCLEOTIDE SEQUENCE [LARGE SCALE GENOMIC DNA]</scope>
    <source>
        <strain evidence="4">DSM 5918</strain>
    </source>
</reference>
<dbReference type="OrthoDB" id="5465446at2"/>
<evidence type="ECO:0000256" key="2">
    <source>
        <dbReference type="SAM" id="MobiDB-lite"/>
    </source>
</evidence>
<keyword evidence="4" id="KW-1185">Reference proteome</keyword>
<organism evidence="3 4">
    <name type="scientific">Desulfomicrobium apsheronum</name>
    <dbReference type="NCBI Taxonomy" id="52560"/>
    <lineage>
        <taxon>Bacteria</taxon>
        <taxon>Pseudomonadati</taxon>
        <taxon>Thermodesulfobacteriota</taxon>
        <taxon>Desulfovibrionia</taxon>
        <taxon>Desulfovibrionales</taxon>
        <taxon>Desulfomicrobiaceae</taxon>
        <taxon>Desulfomicrobium</taxon>
    </lineage>
</organism>